<evidence type="ECO:0000313" key="1">
    <source>
        <dbReference type="EMBL" id="KMU52231.1"/>
    </source>
</evidence>
<dbReference type="SUPFAM" id="SSF51695">
    <property type="entry name" value="PLC-like phosphodiesterases"/>
    <property type="match status" value="1"/>
</dbReference>
<dbReference type="Proteomes" id="UP000037482">
    <property type="component" value="Unassembled WGS sequence"/>
</dbReference>
<name>A0A656VJP8_SERMA</name>
<dbReference type="Gene3D" id="2.60.120.200">
    <property type="match status" value="1"/>
</dbReference>
<protein>
    <submittedName>
        <fullName evidence="1">Uncharacterized protein</fullName>
    </submittedName>
</protein>
<reference evidence="1 2" key="1">
    <citation type="submission" date="2015-06" db="EMBL/GenBank/DDBJ databases">
        <title>Draft Genome of Serratia marcescens Strain AH0650_Sm1.</title>
        <authorList>
            <person name="Wan Y."/>
            <person name="Gorrie C."/>
            <person name="Holt K."/>
        </authorList>
    </citation>
    <scope>NUCLEOTIDE SEQUENCE [LARGE SCALE GENOMIC DNA]</scope>
    <source>
        <strain evidence="1 2">AH0650_Sm1</strain>
    </source>
</reference>
<dbReference type="Gene3D" id="3.20.20.190">
    <property type="entry name" value="Phosphatidylinositol (PI) phosphodiesterase"/>
    <property type="match status" value="1"/>
</dbReference>
<organism evidence="1 2">
    <name type="scientific">Serratia marcescens</name>
    <dbReference type="NCBI Taxonomy" id="615"/>
    <lineage>
        <taxon>Bacteria</taxon>
        <taxon>Pseudomonadati</taxon>
        <taxon>Pseudomonadota</taxon>
        <taxon>Gammaproteobacteria</taxon>
        <taxon>Enterobacterales</taxon>
        <taxon>Yersiniaceae</taxon>
        <taxon>Serratia</taxon>
    </lineage>
</organism>
<proteinExistence type="predicted"/>
<dbReference type="GO" id="GO:0006629">
    <property type="term" value="P:lipid metabolic process"/>
    <property type="evidence" value="ECO:0007669"/>
    <property type="project" value="InterPro"/>
</dbReference>
<dbReference type="EMBL" id="LFJS01000012">
    <property type="protein sequence ID" value="KMU52231.1"/>
    <property type="molecule type" value="Genomic_DNA"/>
</dbReference>
<gene>
    <name evidence="1" type="ORF">AB868_02985</name>
</gene>
<comment type="caution">
    <text evidence="1">The sequence shown here is derived from an EMBL/GenBank/DDBJ whole genome shotgun (WGS) entry which is preliminary data.</text>
</comment>
<dbReference type="RefSeq" id="WP_049295587.1">
    <property type="nucleotide sequence ID" value="NZ_CAMKII010000001.1"/>
</dbReference>
<dbReference type="Pfam" id="PF16670">
    <property type="entry name" value="PI-PLC-C1"/>
    <property type="match status" value="1"/>
</dbReference>
<dbReference type="InterPro" id="IPR017946">
    <property type="entry name" value="PLC-like_Pdiesterase_TIM-brl"/>
</dbReference>
<dbReference type="GO" id="GO:0008081">
    <property type="term" value="F:phosphoric diester hydrolase activity"/>
    <property type="evidence" value="ECO:0007669"/>
    <property type="project" value="InterPro"/>
</dbReference>
<dbReference type="PROSITE" id="PS50007">
    <property type="entry name" value="PIPLC_X_DOMAIN"/>
    <property type="match status" value="1"/>
</dbReference>
<evidence type="ECO:0000313" key="2">
    <source>
        <dbReference type="Proteomes" id="UP000037482"/>
    </source>
</evidence>
<sequence length="494" mass="53635">MNDATIRYHQVRQKSTHNSYQRTESYPAQALYWRIRSLEIDIHNSNNAAGWPQLNGNWYVYHLAVIDQVSSVNTLADALDALLAFHRAVPQHEVVTLWLDLKDDFNAARDQTPESLDRLLAERLGREHIWGPPDLIGDCTDLQAAIAAYGWPSLDTLRGKFIVGCTTGDLASPNSVLNQYVQNGATANQRLAFVTPEITQAQQIDQHACAVMFNLSAAHTALANAVFTAGFVGRAYGLNDANSWATGWNSRAHHLATNKVNADWDGWARTDLPMTGYPFTGIEVTLPPDLTESGALCAIKVDSGDIWNKRDSGYFRFDRATIGAERTLSAFVANPQSHTDGFIKGGVMARATTADDAAYIAIFQTAAHEIRMQYRRDNGAGTEKIDARLPNGVNGKPVVSSNTPIWLKLTVRADGHQAQGSYSIDGLIWHAVGEIGVSQTLPLQGWAASSHGAGSVKWLFGGAKAPTESTVFGNSATGEFIADSAPAASLGPYR</sequence>
<accession>A0A656VJP8</accession>
<dbReference type="InterPro" id="IPR032075">
    <property type="entry name" value="PI-PLC-C1"/>
</dbReference>
<dbReference type="AlphaFoldDB" id="A0A656VJP8"/>